<dbReference type="EMBL" id="CM039438">
    <property type="protein sequence ID" value="KAI4298269.1"/>
    <property type="molecule type" value="Genomic_DNA"/>
</dbReference>
<comment type="caution">
    <text evidence="1">The sequence shown here is derived from an EMBL/GenBank/DDBJ whole genome shotgun (WGS) entry which is preliminary data.</text>
</comment>
<keyword evidence="2" id="KW-1185">Reference proteome</keyword>
<evidence type="ECO:0000313" key="2">
    <source>
        <dbReference type="Proteomes" id="UP000828941"/>
    </source>
</evidence>
<reference evidence="1 2" key="1">
    <citation type="journal article" date="2022" name="DNA Res.">
        <title>Chromosomal-level genome assembly of the orchid tree Bauhinia variegata (Leguminosae; Cercidoideae) supports the allotetraploid origin hypothesis of Bauhinia.</title>
        <authorList>
            <person name="Zhong Y."/>
            <person name="Chen Y."/>
            <person name="Zheng D."/>
            <person name="Pang J."/>
            <person name="Liu Y."/>
            <person name="Luo S."/>
            <person name="Meng S."/>
            <person name="Qian L."/>
            <person name="Wei D."/>
            <person name="Dai S."/>
            <person name="Zhou R."/>
        </authorList>
    </citation>
    <scope>NUCLEOTIDE SEQUENCE [LARGE SCALE GENOMIC DNA]</scope>
    <source>
        <strain evidence="1">BV-YZ2020</strain>
    </source>
</reference>
<sequence length="268" mass="30873">MKQLIGSLVDFTVTRNYYEDVEKFVLCVTVDYGKAARIATSFVILGLVSVCIYAMRKRALKKRRVLTRSKSFAELHGGDLALQRFDDFIQACGNHGALNKAEDLLKALLEEEYLDLKKLQSVVAKLEMGGREAIAVDILKKAVSRHAKKPQEAYEIEMLLVEMLIYKGDYQVAMKCKCLNEEFIAADARPSMFKAVLHLMLKKEDDNKAAEYWDEYIYIRRQFVDIKASYQTEGMNKFLTDFEEFKKKVKDLGRAIKKVKAKEQNPWI</sequence>
<proteinExistence type="predicted"/>
<dbReference type="Proteomes" id="UP000828941">
    <property type="component" value="Chromosome 13"/>
</dbReference>
<gene>
    <name evidence="1" type="ORF">L6164_031847</name>
</gene>
<name>A0ACB9KLQ9_BAUVA</name>
<organism evidence="1 2">
    <name type="scientific">Bauhinia variegata</name>
    <name type="common">Purple orchid tree</name>
    <name type="synonym">Phanera variegata</name>
    <dbReference type="NCBI Taxonomy" id="167791"/>
    <lineage>
        <taxon>Eukaryota</taxon>
        <taxon>Viridiplantae</taxon>
        <taxon>Streptophyta</taxon>
        <taxon>Embryophyta</taxon>
        <taxon>Tracheophyta</taxon>
        <taxon>Spermatophyta</taxon>
        <taxon>Magnoliopsida</taxon>
        <taxon>eudicotyledons</taxon>
        <taxon>Gunneridae</taxon>
        <taxon>Pentapetalae</taxon>
        <taxon>rosids</taxon>
        <taxon>fabids</taxon>
        <taxon>Fabales</taxon>
        <taxon>Fabaceae</taxon>
        <taxon>Cercidoideae</taxon>
        <taxon>Cercideae</taxon>
        <taxon>Bauhiniinae</taxon>
        <taxon>Bauhinia</taxon>
    </lineage>
</organism>
<protein>
    <submittedName>
        <fullName evidence="1">Uncharacterized protein</fullName>
    </submittedName>
</protein>
<accession>A0ACB9KLQ9</accession>
<evidence type="ECO:0000313" key="1">
    <source>
        <dbReference type="EMBL" id="KAI4298269.1"/>
    </source>
</evidence>